<organism evidence="3 4">
    <name type="scientific">Terribacillus aidingensis</name>
    <dbReference type="NCBI Taxonomy" id="586416"/>
    <lineage>
        <taxon>Bacteria</taxon>
        <taxon>Bacillati</taxon>
        <taxon>Bacillota</taxon>
        <taxon>Bacilli</taxon>
        <taxon>Bacillales</taxon>
        <taxon>Bacillaceae</taxon>
        <taxon>Terribacillus</taxon>
    </lineage>
</organism>
<dbReference type="CDD" id="cd05233">
    <property type="entry name" value="SDR_c"/>
    <property type="match status" value="1"/>
</dbReference>
<evidence type="ECO:0000313" key="4">
    <source>
        <dbReference type="Proteomes" id="UP000219356"/>
    </source>
</evidence>
<dbReference type="STRING" id="586416.GZ22_05685"/>
<comment type="similarity">
    <text evidence="1">Belongs to the short-chain dehydrogenases/reductases (SDR) family.</text>
</comment>
<dbReference type="PANTHER" id="PTHR24321:SF11">
    <property type="entry name" value="BLR0893 PROTEIN"/>
    <property type="match status" value="1"/>
</dbReference>
<dbReference type="GO" id="GO:0008206">
    <property type="term" value="P:bile acid metabolic process"/>
    <property type="evidence" value="ECO:0007669"/>
    <property type="project" value="UniProtKB-ARBA"/>
</dbReference>
<name>A0A285P1Q0_9BACI</name>
<dbReference type="EMBL" id="OBEK01000003">
    <property type="protein sequence ID" value="SNZ14076.1"/>
    <property type="molecule type" value="Genomic_DNA"/>
</dbReference>
<dbReference type="PANTHER" id="PTHR24321">
    <property type="entry name" value="DEHYDROGENASES, SHORT CHAIN"/>
    <property type="match status" value="1"/>
</dbReference>
<evidence type="ECO:0000313" key="3">
    <source>
        <dbReference type="EMBL" id="SNZ14076.1"/>
    </source>
</evidence>
<dbReference type="NCBIfam" id="NF005559">
    <property type="entry name" value="PRK07231.1"/>
    <property type="match status" value="1"/>
</dbReference>
<dbReference type="OrthoDB" id="9803333at2"/>
<dbReference type="Pfam" id="PF13561">
    <property type="entry name" value="adh_short_C2"/>
    <property type="match status" value="1"/>
</dbReference>
<evidence type="ECO:0000256" key="2">
    <source>
        <dbReference type="ARBA" id="ARBA00023002"/>
    </source>
</evidence>
<dbReference type="FunFam" id="3.40.50.720:FF:000084">
    <property type="entry name" value="Short-chain dehydrogenase reductase"/>
    <property type="match status" value="1"/>
</dbReference>
<keyword evidence="2" id="KW-0560">Oxidoreductase</keyword>
<dbReference type="RefSeq" id="WP_097042114.1">
    <property type="nucleotide sequence ID" value="NZ_OBEK01000003.1"/>
</dbReference>
<dbReference type="AlphaFoldDB" id="A0A285P1Q0"/>
<dbReference type="PRINTS" id="PR00081">
    <property type="entry name" value="GDHRDH"/>
</dbReference>
<accession>A0A285P1Q0</accession>
<protein>
    <submittedName>
        <fullName evidence="3">NAD(P)-dependent dehydrogenase, short-chain alcohol dehydrogenase family</fullName>
    </submittedName>
</protein>
<dbReference type="InterPro" id="IPR020904">
    <property type="entry name" value="Sc_DH/Rdtase_CS"/>
</dbReference>
<keyword evidence="4" id="KW-1185">Reference proteome</keyword>
<proteinExistence type="inferred from homology"/>
<dbReference type="SUPFAM" id="SSF51735">
    <property type="entry name" value="NAD(P)-binding Rossmann-fold domains"/>
    <property type="match status" value="1"/>
</dbReference>
<dbReference type="Proteomes" id="UP000219356">
    <property type="component" value="Unassembled WGS sequence"/>
</dbReference>
<dbReference type="InterPro" id="IPR036291">
    <property type="entry name" value="NAD(P)-bd_dom_sf"/>
</dbReference>
<dbReference type="PRINTS" id="PR00080">
    <property type="entry name" value="SDRFAMILY"/>
</dbReference>
<dbReference type="InterPro" id="IPR002347">
    <property type="entry name" value="SDR_fam"/>
</dbReference>
<gene>
    <name evidence="3" type="ORF">SAMN05421503_2219</name>
</gene>
<dbReference type="GO" id="GO:0016491">
    <property type="term" value="F:oxidoreductase activity"/>
    <property type="evidence" value="ECO:0007669"/>
    <property type="project" value="UniProtKB-KW"/>
</dbReference>
<dbReference type="NCBIfam" id="NF006366">
    <property type="entry name" value="PRK08589.1"/>
    <property type="match status" value="1"/>
</dbReference>
<evidence type="ECO:0000256" key="1">
    <source>
        <dbReference type="ARBA" id="ARBA00006484"/>
    </source>
</evidence>
<dbReference type="PROSITE" id="PS00061">
    <property type="entry name" value="ADH_SHORT"/>
    <property type="match status" value="1"/>
</dbReference>
<sequence>MGKLDNRVAVVTGGATGIGRATASLFAKEGAAVLVADVKQGELTELTDSIQKDGGQAEAFKVDVSDENSVQEFVSTVKEKYGKVDVLFNNAGIDQEGGKVHEYPIELFDSIQKTDLRGTFLMSKFLIPLMLENGKGAIVNNASMSGSFADLDRSGYNAAKGGIINFTKATAIDYGRLGIRANSVSPGTIETPLIDELSGSKAEEQGKEFRKANKWLAPMGRLGAPEEIAKAVLFLVSDDSSYITGQDLVVDGGLTAYTWPGKMVMDDSWKETTD</sequence>
<dbReference type="Gene3D" id="3.40.50.720">
    <property type="entry name" value="NAD(P)-binding Rossmann-like Domain"/>
    <property type="match status" value="1"/>
</dbReference>
<reference evidence="4" key="1">
    <citation type="submission" date="2017-09" db="EMBL/GenBank/DDBJ databases">
        <authorList>
            <person name="Varghese N."/>
            <person name="Submissions S."/>
        </authorList>
    </citation>
    <scope>NUCLEOTIDE SEQUENCE [LARGE SCALE GENOMIC DNA]</scope>
    <source>
        <strain evidence="4">CGMCC 1.8913</strain>
    </source>
</reference>